<dbReference type="InterPro" id="IPR052179">
    <property type="entry name" value="DD-CPase-like"/>
</dbReference>
<sequence>MSDMQPRHAASSPRAVVFAAPVGVLVTALASLWALASPVQPLEAASLAPPAFAAVMELPAVVIASEPAADPCAAPVVTAALASGDDSAVIAGFGGADAFRAAVVAGAAPCISLSDPAHVWVVVNKARRLSPENYAPASLAGSGLTTTSRSGTARDDVAAALAGLAAAAADAGAGRIGVNNAYRSYGLQVRTYGQHVRDQGEARADTVSARPGHSEHQTGLAADIVACSPNCTDIHSFGGTPQSDWVAQHAWEHGFIVRYEDGHTAMTGYIAEPWHVRYVGKEIAAAYHAGGFHTLEEFFGLPAAPDYVE</sequence>
<keyword evidence="3" id="KW-1185">Reference proteome</keyword>
<dbReference type="PANTHER" id="PTHR34385:SF1">
    <property type="entry name" value="PEPTIDOGLYCAN L-ALANYL-D-GLUTAMATE ENDOPEPTIDASE CWLK"/>
    <property type="match status" value="1"/>
</dbReference>
<comment type="caution">
    <text evidence="2">The sequence shown here is derived from an EMBL/GenBank/DDBJ whole genome shotgun (WGS) entry which is preliminary data.</text>
</comment>
<dbReference type="EMBL" id="QUAB01000010">
    <property type="protein sequence ID" value="REJ08558.1"/>
    <property type="molecule type" value="Genomic_DNA"/>
</dbReference>
<reference evidence="2 3" key="1">
    <citation type="submission" date="2018-08" db="EMBL/GenBank/DDBJ databases">
        <title>Isolation, diversity and antifungal activity of Actinobacteria from cow dung.</title>
        <authorList>
            <person name="Ling L."/>
        </authorList>
    </citation>
    <scope>NUCLEOTIDE SEQUENCE [LARGE SCALE GENOMIC DNA]</scope>
    <source>
        <strain evidence="2 3">NEAU-LLE</strain>
    </source>
</reference>
<dbReference type="AlphaFoldDB" id="A0A371NYA0"/>
<proteinExistence type="predicted"/>
<gene>
    <name evidence="2" type="ORF">DY023_00910</name>
</gene>
<dbReference type="Gene3D" id="3.30.1380.10">
    <property type="match status" value="1"/>
</dbReference>
<dbReference type="GO" id="GO:0006508">
    <property type="term" value="P:proteolysis"/>
    <property type="evidence" value="ECO:0007669"/>
    <property type="project" value="InterPro"/>
</dbReference>
<dbReference type="InterPro" id="IPR058193">
    <property type="entry name" value="VanY/YodJ_core_dom"/>
</dbReference>
<dbReference type="GO" id="GO:0004180">
    <property type="term" value="F:carboxypeptidase activity"/>
    <property type="evidence" value="ECO:0007669"/>
    <property type="project" value="UniProtKB-KW"/>
</dbReference>
<name>A0A371NYA0_9MICO</name>
<evidence type="ECO:0000313" key="3">
    <source>
        <dbReference type="Proteomes" id="UP000262172"/>
    </source>
</evidence>
<dbReference type="Proteomes" id="UP000262172">
    <property type="component" value="Unassembled WGS sequence"/>
</dbReference>
<evidence type="ECO:0000259" key="1">
    <source>
        <dbReference type="Pfam" id="PF02557"/>
    </source>
</evidence>
<feature type="domain" description="D-alanyl-D-alanine carboxypeptidase-like core" evidence="1">
    <location>
        <begin position="154"/>
        <end position="281"/>
    </location>
</feature>
<protein>
    <submittedName>
        <fullName evidence="2">D-alanyl-D-alanine carboxypeptidase family protein</fullName>
    </submittedName>
</protein>
<keyword evidence="2" id="KW-0378">Hydrolase</keyword>
<dbReference type="InterPro" id="IPR009045">
    <property type="entry name" value="Zn_M74/Hedgehog-like"/>
</dbReference>
<accession>A0A371NYA0</accession>
<dbReference type="InterPro" id="IPR003709">
    <property type="entry name" value="VanY-like_core_dom"/>
</dbReference>
<dbReference type="CDD" id="cd14852">
    <property type="entry name" value="LD-carboxypeptidase"/>
    <property type="match status" value="1"/>
</dbReference>
<dbReference type="RefSeq" id="WP_116240464.1">
    <property type="nucleotide sequence ID" value="NZ_QUAB01000010.1"/>
</dbReference>
<dbReference type="SUPFAM" id="SSF55166">
    <property type="entry name" value="Hedgehog/DD-peptidase"/>
    <property type="match status" value="1"/>
</dbReference>
<dbReference type="PANTHER" id="PTHR34385">
    <property type="entry name" value="D-ALANYL-D-ALANINE CARBOXYPEPTIDASE"/>
    <property type="match status" value="1"/>
</dbReference>
<keyword evidence="2" id="KW-0645">Protease</keyword>
<dbReference type="OrthoDB" id="9792074at2"/>
<dbReference type="Pfam" id="PF02557">
    <property type="entry name" value="VanY"/>
    <property type="match status" value="1"/>
</dbReference>
<organism evidence="2 3">
    <name type="scientific">Microbacterium bovistercoris</name>
    <dbReference type="NCBI Taxonomy" id="2293570"/>
    <lineage>
        <taxon>Bacteria</taxon>
        <taxon>Bacillati</taxon>
        <taxon>Actinomycetota</taxon>
        <taxon>Actinomycetes</taxon>
        <taxon>Micrococcales</taxon>
        <taxon>Microbacteriaceae</taxon>
        <taxon>Microbacterium</taxon>
    </lineage>
</organism>
<evidence type="ECO:0000313" key="2">
    <source>
        <dbReference type="EMBL" id="REJ08558.1"/>
    </source>
</evidence>
<keyword evidence="2" id="KW-0121">Carboxypeptidase</keyword>